<dbReference type="Proteomes" id="UP000215999">
    <property type="component" value="Unassembled WGS sequence"/>
</dbReference>
<protein>
    <recommendedName>
        <fullName evidence="3">Transposase</fullName>
    </recommendedName>
</protein>
<name>A0ABX4G0A9_9GAMM</name>
<sequence length="59" mass="6742">MHERVPRETAEESAVKNEYEIEDDEIGECHCKGDKIPIARIRRLAAKVQYNKKSPTNSG</sequence>
<proteinExistence type="predicted"/>
<accession>A0ABX4G0A9</accession>
<keyword evidence="2" id="KW-1185">Reference proteome</keyword>
<evidence type="ECO:0008006" key="3">
    <source>
        <dbReference type="Google" id="ProtNLM"/>
    </source>
</evidence>
<evidence type="ECO:0000313" key="1">
    <source>
        <dbReference type="EMBL" id="OZS44310.1"/>
    </source>
</evidence>
<evidence type="ECO:0000313" key="2">
    <source>
        <dbReference type="Proteomes" id="UP000215999"/>
    </source>
</evidence>
<reference evidence="1 2" key="1">
    <citation type="journal article" date="2016" name="Antonie Van Leeuwenhoek">
        <title>Photobacterium sanguinicancri sp. nov. isolated from marine animals.</title>
        <authorList>
            <person name="Gomez-Gil B."/>
            <person name="Roque A."/>
            <person name="Rotllant G."/>
            <person name="Romalde J.L."/>
            <person name="Doce A."/>
            <person name="Eggermont M."/>
            <person name="Defoirdt T."/>
        </authorList>
    </citation>
    <scope>NUCLEOTIDE SEQUENCE [LARGE SCALE GENOMIC DNA]</scope>
    <source>
        <strain evidence="1 2">CAIM 1827</strain>
    </source>
</reference>
<gene>
    <name evidence="1" type="ORF">ASV53_08805</name>
</gene>
<organism evidence="1 2">
    <name type="scientific">Photobacterium sanguinicancri</name>
    <dbReference type="NCBI Taxonomy" id="875932"/>
    <lineage>
        <taxon>Bacteria</taxon>
        <taxon>Pseudomonadati</taxon>
        <taxon>Pseudomonadota</taxon>
        <taxon>Gammaproteobacteria</taxon>
        <taxon>Vibrionales</taxon>
        <taxon>Vibrionaceae</taxon>
        <taxon>Photobacterium</taxon>
    </lineage>
</organism>
<dbReference type="EMBL" id="NOIF01000041">
    <property type="protein sequence ID" value="OZS44310.1"/>
    <property type="molecule type" value="Genomic_DNA"/>
</dbReference>
<comment type="caution">
    <text evidence="1">The sequence shown here is derived from an EMBL/GenBank/DDBJ whole genome shotgun (WGS) entry which is preliminary data.</text>
</comment>